<evidence type="ECO:0000313" key="7">
    <source>
        <dbReference type="EMBL" id="SFJ31301.1"/>
    </source>
</evidence>
<feature type="region of interest" description="Disordered" evidence="4">
    <location>
        <begin position="1"/>
        <end position="21"/>
    </location>
</feature>
<feature type="compositionally biased region" description="Basic and acidic residues" evidence="4">
    <location>
        <begin position="11"/>
        <end position="21"/>
    </location>
</feature>
<dbReference type="Gene3D" id="1.10.10.10">
    <property type="entry name" value="Winged helix-like DNA-binding domain superfamily/Winged helix DNA-binding domain"/>
    <property type="match status" value="1"/>
</dbReference>
<keyword evidence="8" id="KW-1185">Reference proteome</keyword>
<evidence type="ECO:0000313" key="8">
    <source>
        <dbReference type="Proteomes" id="UP000183299"/>
    </source>
</evidence>
<evidence type="ECO:0000256" key="3">
    <source>
        <dbReference type="ARBA" id="ARBA00023163"/>
    </source>
</evidence>
<dbReference type="InterPro" id="IPR050707">
    <property type="entry name" value="HTH_MetabolicPath_Reg"/>
</dbReference>
<evidence type="ECO:0000259" key="5">
    <source>
        <dbReference type="PROSITE" id="PS51077"/>
    </source>
</evidence>
<dbReference type="GO" id="GO:0045892">
    <property type="term" value="P:negative regulation of DNA-templated transcription"/>
    <property type="evidence" value="ECO:0007669"/>
    <property type="project" value="TreeGrafter"/>
</dbReference>
<feature type="domain" description="IclR-ED" evidence="6">
    <location>
        <begin position="81"/>
        <end position="264"/>
    </location>
</feature>
<evidence type="ECO:0000256" key="2">
    <source>
        <dbReference type="ARBA" id="ARBA00023125"/>
    </source>
</evidence>
<feature type="domain" description="HTH iclR-type" evidence="5">
    <location>
        <begin position="20"/>
        <end position="80"/>
    </location>
</feature>
<keyword evidence="1" id="KW-0805">Transcription regulation</keyword>
<proteinExistence type="predicted"/>
<evidence type="ECO:0000259" key="6">
    <source>
        <dbReference type="PROSITE" id="PS51078"/>
    </source>
</evidence>
<sequence>MPDKTQTNGRHMADPTKRRAPAAERTIRILDQLAASSSPMGVSELARCLDIPKSSVFGICETLVETGVLHSDPTGYSMSAHCLRWSGAYLSRSSLVSEFQRTLARDGRLANYTVTLSTLENDQVVYLACRNSDKPLGFTFQIGMRLPAVYSATGKAMLSQLPQEQRRMLLSAPWHAPFTDNSVRDLEAFEEDVKVWRAQGYAVDNGEIREGMVCLGAPILGPEGTPVAGIAISMTSTEARDAAKKDLGGIICEIAGSLSRHHLG</sequence>
<protein>
    <submittedName>
        <fullName evidence="7">Transcriptional regulator, IclR family</fullName>
    </submittedName>
</protein>
<dbReference type="InterPro" id="IPR014757">
    <property type="entry name" value="Tscrpt_reg_IclR_C"/>
</dbReference>
<evidence type="ECO:0000256" key="1">
    <source>
        <dbReference type="ARBA" id="ARBA00023015"/>
    </source>
</evidence>
<keyword evidence="3" id="KW-0804">Transcription</keyword>
<dbReference type="AlphaFoldDB" id="A0A1I3QD78"/>
<dbReference type="Pfam" id="PF09339">
    <property type="entry name" value="HTH_IclR"/>
    <property type="match status" value="1"/>
</dbReference>
<keyword evidence="2" id="KW-0238">DNA-binding</keyword>
<dbReference type="PROSITE" id="PS51077">
    <property type="entry name" value="HTH_ICLR"/>
    <property type="match status" value="1"/>
</dbReference>
<name>A0A1I3QD78_9RHOB</name>
<accession>A0A1I3QD78</accession>
<dbReference type="Pfam" id="PF01614">
    <property type="entry name" value="IclR_C"/>
    <property type="match status" value="1"/>
</dbReference>
<dbReference type="SMART" id="SM00346">
    <property type="entry name" value="HTH_ICLR"/>
    <property type="match status" value="1"/>
</dbReference>
<organism evidence="7 8">
    <name type="scientific">Celeribacter halophilus</name>
    <dbReference type="NCBI Taxonomy" id="576117"/>
    <lineage>
        <taxon>Bacteria</taxon>
        <taxon>Pseudomonadati</taxon>
        <taxon>Pseudomonadota</taxon>
        <taxon>Alphaproteobacteria</taxon>
        <taxon>Rhodobacterales</taxon>
        <taxon>Roseobacteraceae</taxon>
        <taxon>Celeribacter</taxon>
    </lineage>
</organism>
<dbReference type="EMBL" id="FORY01000003">
    <property type="protein sequence ID" value="SFJ31301.1"/>
    <property type="molecule type" value="Genomic_DNA"/>
</dbReference>
<dbReference type="STRING" id="576117.SAMN04488138_103298"/>
<dbReference type="InterPro" id="IPR029016">
    <property type="entry name" value="GAF-like_dom_sf"/>
</dbReference>
<dbReference type="GO" id="GO:0003700">
    <property type="term" value="F:DNA-binding transcription factor activity"/>
    <property type="evidence" value="ECO:0007669"/>
    <property type="project" value="TreeGrafter"/>
</dbReference>
<dbReference type="PROSITE" id="PS51078">
    <property type="entry name" value="ICLR_ED"/>
    <property type="match status" value="1"/>
</dbReference>
<evidence type="ECO:0000256" key="4">
    <source>
        <dbReference type="SAM" id="MobiDB-lite"/>
    </source>
</evidence>
<dbReference type="SUPFAM" id="SSF55781">
    <property type="entry name" value="GAF domain-like"/>
    <property type="match status" value="1"/>
</dbReference>
<reference evidence="7 8" key="1">
    <citation type="submission" date="2016-10" db="EMBL/GenBank/DDBJ databases">
        <authorList>
            <person name="de Groot N.N."/>
        </authorList>
    </citation>
    <scope>NUCLEOTIDE SEQUENCE [LARGE SCALE GENOMIC DNA]</scope>
    <source>
        <strain evidence="7 8">CGMCC 1.8891</strain>
    </source>
</reference>
<gene>
    <name evidence="7" type="ORF">SAMN04488138_103298</name>
</gene>
<dbReference type="SUPFAM" id="SSF46785">
    <property type="entry name" value="Winged helix' DNA-binding domain"/>
    <property type="match status" value="1"/>
</dbReference>
<dbReference type="InterPro" id="IPR036390">
    <property type="entry name" value="WH_DNA-bd_sf"/>
</dbReference>
<dbReference type="InterPro" id="IPR036388">
    <property type="entry name" value="WH-like_DNA-bd_sf"/>
</dbReference>
<dbReference type="InterPro" id="IPR005471">
    <property type="entry name" value="Tscrpt_reg_IclR_N"/>
</dbReference>
<dbReference type="GO" id="GO:0003677">
    <property type="term" value="F:DNA binding"/>
    <property type="evidence" value="ECO:0007669"/>
    <property type="project" value="UniProtKB-KW"/>
</dbReference>
<dbReference type="PANTHER" id="PTHR30136:SF24">
    <property type="entry name" value="HTH-TYPE TRANSCRIPTIONAL REPRESSOR ALLR"/>
    <property type="match status" value="1"/>
</dbReference>
<dbReference type="Proteomes" id="UP000183299">
    <property type="component" value="Unassembled WGS sequence"/>
</dbReference>
<dbReference type="PANTHER" id="PTHR30136">
    <property type="entry name" value="HELIX-TURN-HELIX TRANSCRIPTIONAL REGULATOR, ICLR FAMILY"/>
    <property type="match status" value="1"/>
</dbReference>
<dbReference type="Gene3D" id="3.30.450.40">
    <property type="match status" value="1"/>
</dbReference>